<reference evidence="2 3" key="1">
    <citation type="submission" date="2024-09" db="EMBL/GenBank/DDBJ databases">
        <authorList>
            <person name="Sun Q."/>
            <person name="Mori K."/>
        </authorList>
    </citation>
    <scope>NUCLEOTIDE SEQUENCE [LARGE SCALE GENOMIC DNA]</scope>
    <source>
        <strain evidence="2 3">ATCC 51272</strain>
    </source>
</reference>
<dbReference type="InterPro" id="IPR003812">
    <property type="entry name" value="Fido"/>
</dbReference>
<protein>
    <submittedName>
        <fullName evidence="2">Fic family protein</fullName>
    </submittedName>
</protein>
<name>A0ABV5ZLD7_9BACT</name>
<dbReference type="Proteomes" id="UP001589688">
    <property type="component" value="Unassembled WGS sequence"/>
</dbReference>
<dbReference type="EMBL" id="JBHLZF010000002">
    <property type="protein sequence ID" value="MFB9898180.1"/>
    <property type="molecule type" value="Genomic_DNA"/>
</dbReference>
<dbReference type="Pfam" id="PF02661">
    <property type="entry name" value="Fic"/>
    <property type="match status" value="1"/>
</dbReference>
<proteinExistence type="predicted"/>
<dbReference type="SUPFAM" id="SSF140931">
    <property type="entry name" value="Fic-like"/>
    <property type="match status" value="1"/>
</dbReference>
<evidence type="ECO:0000313" key="3">
    <source>
        <dbReference type="Proteomes" id="UP001589688"/>
    </source>
</evidence>
<dbReference type="PROSITE" id="PS51459">
    <property type="entry name" value="FIDO"/>
    <property type="match status" value="1"/>
</dbReference>
<evidence type="ECO:0000259" key="1">
    <source>
        <dbReference type="PROSITE" id="PS51459"/>
    </source>
</evidence>
<gene>
    <name evidence="2" type="ORF">ACFFK8_10370</name>
</gene>
<accession>A0ABV5ZLD7</accession>
<dbReference type="InterPro" id="IPR036597">
    <property type="entry name" value="Fido-like_dom_sf"/>
</dbReference>
<sequence>MENFIYLRFEDVLGYYRETIEQSGGGMSGIREQAEIEKVLDFVQNDLYYPTLEDKLTYMVFAFCTGHYFADGNKRISLVIGAHFLIKNKRGWAGFHFLPYMEAYIWHVAAGNIDKELLAKIIYSVINREELDDGTKLEVIHAMEKSPLFSEKDDE</sequence>
<evidence type="ECO:0000313" key="2">
    <source>
        <dbReference type="EMBL" id="MFB9898180.1"/>
    </source>
</evidence>
<feature type="domain" description="Fido" evidence="1">
    <location>
        <begin position="1"/>
        <end position="127"/>
    </location>
</feature>
<comment type="caution">
    <text evidence="2">The sequence shown here is derived from an EMBL/GenBank/DDBJ whole genome shotgun (WGS) entry which is preliminary data.</text>
</comment>
<dbReference type="Gene3D" id="1.20.120.1870">
    <property type="entry name" value="Fic/DOC protein, Fido domain"/>
    <property type="match status" value="1"/>
</dbReference>
<dbReference type="RefSeq" id="WP_027953032.1">
    <property type="nucleotide sequence ID" value="NZ_JBHLZF010000002.1"/>
</dbReference>
<keyword evidence="3" id="KW-1185">Reference proteome</keyword>
<organism evidence="2 3">
    <name type="scientific">Hallella seregens ATCC 51272</name>
    <dbReference type="NCBI Taxonomy" id="1336250"/>
    <lineage>
        <taxon>Bacteria</taxon>
        <taxon>Pseudomonadati</taxon>
        <taxon>Bacteroidota</taxon>
        <taxon>Bacteroidia</taxon>
        <taxon>Bacteroidales</taxon>
        <taxon>Prevotellaceae</taxon>
        <taxon>Hallella</taxon>
    </lineage>
</organism>
<dbReference type="InterPro" id="IPR053737">
    <property type="entry name" value="Type_II_TA_Toxin"/>
</dbReference>